<dbReference type="EMBL" id="CP134146">
    <property type="protein sequence ID" value="WNC69836.1"/>
    <property type="molecule type" value="Genomic_DNA"/>
</dbReference>
<keyword evidence="1" id="KW-0472">Membrane</keyword>
<evidence type="ECO:0000313" key="3">
    <source>
        <dbReference type="Proteomes" id="UP001248581"/>
    </source>
</evidence>
<feature type="transmembrane region" description="Helical" evidence="1">
    <location>
        <begin position="6"/>
        <end position="24"/>
    </location>
</feature>
<evidence type="ECO:0000256" key="1">
    <source>
        <dbReference type="SAM" id="Phobius"/>
    </source>
</evidence>
<evidence type="ECO:0000313" key="2">
    <source>
        <dbReference type="EMBL" id="WNC69836.1"/>
    </source>
</evidence>
<keyword evidence="1" id="KW-0812">Transmembrane</keyword>
<name>A0ABY9TM84_9GAMM</name>
<reference evidence="3" key="1">
    <citation type="submission" date="2023-09" db="EMBL/GenBank/DDBJ databases">
        <authorList>
            <person name="Li S."/>
            <person name="Li X."/>
            <person name="Zhang C."/>
            <person name="Zhao Z."/>
        </authorList>
    </citation>
    <scope>NUCLEOTIDE SEQUENCE [LARGE SCALE GENOMIC DNA]</scope>
    <source>
        <strain evidence="3">SQ345</strain>
    </source>
</reference>
<gene>
    <name evidence="2" type="ORF">RI845_06765</name>
</gene>
<dbReference type="InterPro" id="IPR021732">
    <property type="entry name" value="DUF3301"/>
</dbReference>
<dbReference type="Pfam" id="PF11743">
    <property type="entry name" value="DUF3301"/>
    <property type="match status" value="1"/>
</dbReference>
<proteinExistence type="predicted"/>
<organism evidence="2 3">
    <name type="scientific">Thalassotalea nanhaiensis</name>
    <dbReference type="NCBI Taxonomy" id="3065648"/>
    <lineage>
        <taxon>Bacteria</taxon>
        <taxon>Pseudomonadati</taxon>
        <taxon>Pseudomonadota</taxon>
        <taxon>Gammaproteobacteria</taxon>
        <taxon>Alteromonadales</taxon>
        <taxon>Colwelliaceae</taxon>
        <taxon>Thalassotalea</taxon>
    </lineage>
</organism>
<dbReference type="Proteomes" id="UP001248581">
    <property type="component" value="Chromosome"/>
</dbReference>
<sequence>MAEIYVLLFAFLIIWYFVFLRKVAERARALAEQHCEQNSLQFIAIARSKTGVGSSKRQGLYIKSVFEFEFSGDGESSYTGYLTMHGVKPFNFDLPAYKV</sequence>
<dbReference type="RefSeq" id="WP_348388978.1">
    <property type="nucleotide sequence ID" value="NZ_CP134146.1"/>
</dbReference>
<accession>A0ABY9TM84</accession>
<keyword evidence="1" id="KW-1133">Transmembrane helix</keyword>
<protein>
    <submittedName>
        <fullName evidence="2">DUF3301 domain-containing protein</fullName>
    </submittedName>
</protein>
<keyword evidence="3" id="KW-1185">Reference proteome</keyword>